<organism evidence="2 3">
    <name type="scientific">Pseudoxanthomonas mexicana</name>
    <dbReference type="NCBI Taxonomy" id="128785"/>
    <lineage>
        <taxon>Bacteria</taxon>
        <taxon>Pseudomonadati</taxon>
        <taxon>Pseudomonadota</taxon>
        <taxon>Gammaproteobacteria</taxon>
        <taxon>Lysobacterales</taxon>
        <taxon>Lysobacteraceae</taxon>
        <taxon>Pseudoxanthomonas</taxon>
    </lineage>
</organism>
<protein>
    <recommendedName>
        <fullName evidence="4">YaiO family outer membrane beta-barrel protein</fullName>
    </recommendedName>
</protein>
<evidence type="ECO:0000256" key="1">
    <source>
        <dbReference type="SAM" id="SignalP"/>
    </source>
</evidence>
<gene>
    <name evidence="2" type="ORF">IAE60_11195</name>
</gene>
<name>A0A7G9T8T8_PSEMX</name>
<dbReference type="EMBL" id="CP060731">
    <property type="protein sequence ID" value="QNN76513.1"/>
    <property type="molecule type" value="Genomic_DNA"/>
</dbReference>
<dbReference type="AlphaFoldDB" id="A0A7G9T8T8"/>
<proteinExistence type="predicted"/>
<evidence type="ECO:0000313" key="3">
    <source>
        <dbReference type="Proteomes" id="UP000515838"/>
    </source>
</evidence>
<sequence length="309" mass="34460">MMKPYLLTAALALAAAAPAALAQAETDGTTQAVRTDLWVGSDADGNEARKLALGWDVDHRDIEHWWGVKVERARFSGRGWRDDQDRVFVSGAGDAGERWRWDGDVGTNGDDLIGRASIHSLDAYRKEFFIERDVLETRNGVAQGWVQTFAGAGIDVPMGERWSASGVAGLQDFGVGDNLRTHLRGNVVFAVAPEQGLSLQLRTRYYRNSEPREADYYSPRWYGEALGVVGWRRHVGGYQYTARAGLGRQRSAGDTSKRARMLEVGVETPRWKDTWLRLDAGYTDTPVLTDTGTDSYSYRYLRLQAFVAF</sequence>
<evidence type="ECO:0000313" key="2">
    <source>
        <dbReference type="EMBL" id="QNN76513.1"/>
    </source>
</evidence>
<dbReference type="Proteomes" id="UP000515838">
    <property type="component" value="Chromosome"/>
</dbReference>
<feature type="chain" id="PRO_5028912346" description="YaiO family outer membrane beta-barrel protein" evidence="1">
    <location>
        <begin position="23"/>
        <end position="309"/>
    </location>
</feature>
<reference evidence="2 3" key="1">
    <citation type="submission" date="2020-08" db="EMBL/GenBank/DDBJ databases">
        <title>Streptomycin Non-resistant strain, P. mexicana.</title>
        <authorList>
            <person name="Ganesh-Kumar S."/>
            <person name="Zhe T."/>
            <person name="Yu Z."/>
            <person name="Min Y."/>
        </authorList>
    </citation>
    <scope>NUCLEOTIDE SEQUENCE [LARGE SCALE GENOMIC DNA]</scope>
    <source>
        <strain evidence="2 3">GTZY2</strain>
    </source>
</reference>
<keyword evidence="1" id="KW-0732">Signal</keyword>
<feature type="signal peptide" evidence="1">
    <location>
        <begin position="1"/>
        <end position="22"/>
    </location>
</feature>
<accession>A0A7G9T8T8</accession>
<evidence type="ECO:0008006" key="4">
    <source>
        <dbReference type="Google" id="ProtNLM"/>
    </source>
</evidence>